<dbReference type="EMBL" id="WTYH01000001">
    <property type="protein sequence ID" value="MXO92689.1"/>
    <property type="molecule type" value="Genomic_DNA"/>
</dbReference>
<evidence type="ECO:0000256" key="1">
    <source>
        <dbReference type="SAM" id="Phobius"/>
    </source>
</evidence>
<keyword evidence="1" id="KW-1133">Transmembrane helix</keyword>
<gene>
    <name evidence="2" type="ORF">GRI62_03585</name>
</gene>
<feature type="transmembrane region" description="Helical" evidence="1">
    <location>
        <begin position="73"/>
        <end position="95"/>
    </location>
</feature>
<name>A0A845A534_9SPHN</name>
<organism evidence="2 3">
    <name type="scientific">Aurantiacibacter arachoides</name>
    <dbReference type="NCBI Taxonomy" id="1850444"/>
    <lineage>
        <taxon>Bacteria</taxon>
        <taxon>Pseudomonadati</taxon>
        <taxon>Pseudomonadota</taxon>
        <taxon>Alphaproteobacteria</taxon>
        <taxon>Sphingomonadales</taxon>
        <taxon>Erythrobacteraceae</taxon>
        <taxon>Aurantiacibacter</taxon>
    </lineage>
</organism>
<dbReference type="Pfam" id="PF13858">
    <property type="entry name" value="DUF4199"/>
    <property type="match status" value="1"/>
</dbReference>
<dbReference type="InterPro" id="IPR025250">
    <property type="entry name" value="DUF4199"/>
</dbReference>
<dbReference type="Proteomes" id="UP000460626">
    <property type="component" value="Unassembled WGS sequence"/>
</dbReference>
<keyword evidence="1" id="KW-0812">Transmembrane</keyword>
<reference evidence="2 3" key="1">
    <citation type="submission" date="2019-12" db="EMBL/GenBank/DDBJ databases">
        <title>Genomic-based taxomic classification of the family Erythrobacteraceae.</title>
        <authorList>
            <person name="Xu L."/>
        </authorList>
    </citation>
    <scope>NUCLEOTIDE SEQUENCE [LARGE SCALE GENOMIC DNA]</scope>
    <source>
        <strain evidence="2 3">RC4-10-4</strain>
    </source>
</reference>
<feature type="transmembrane region" description="Helical" evidence="1">
    <location>
        <begin position="33"/>
        <end position="53"/>
    </location>
</feature>
<dbReference type="RefSeq" id="WP_131452041.1">
    <property type="nucleotide sequence ID" value="NZ_BMJK01000001.1"/>
</dbReference>
<evidence type="ECO:0000313" key="3">
    <source>
        <dbReference type="Proteomes" id="UP000460626"/>
    </source>
</evidence>
<protein>
    <submittedName>
        <fullName evidence="2">DUF4199 family protein</fullName>
    </submittedName>
</protein>
<sequence>MTRTILTYGTIAGLVLVALFYTTFLLTAHAGPYGALLGFTTMFAALSFVFVGAKRYRDNELGGVIRFWPALRLGLGIAMVASVFYVVGWEVYMYMTDYTFMAQYTAIQEDAMRADGASAQAIAAMEREMASFAESYASPLYRMAITLMEISPVVIIVSLVSAALLRNPRFMPAVSARYTRSG</sequence>
<feature type="transmembrane region" description="Helical" evidence="1">
    <location>
        <begin position="140"/>
        <end position="165"/>
    </location>
</feature>
<proteinExistence type="predicted"/>
<accession>A0A845A534</accession>
<feature type="transmembrane region" description="Helical" evidence="1">
    <location>
        <begin position="5"/>
        <end position="27"/>
    </location>
</feature>
<comment type="caution">
    <text evidence="2">The sequence shown here is derived from an EMBL/GenBank/DDBJ whole genome shotgun (WGS) entry which is preliminary data.</text>
</comment>
<dbReference type="AlphaFoldDB" id="A0A845A534"/>
<keyword evidence="3" id="KW-1185">Reference proteome</keyword>
<dbReference type="OrthoDB" id="6384283at2"/>
<evidence type="ECO:0000313" key="2">
    <source>
        <dbReference type="EMBL" id="MXO92689.1"/>
    </source>
</evidence>
<keyword evidence="1" id="KW-0472">Membrane</keyword>